<evidence type="ECO:0000313" key="4">
    <source>
        <dbReference type="Proteomes" id="UP001596977"/>
    </source>
</evidence>
<dbReference type="PANTHER" id="PTHR30590">
    <property type="entry name" value="INNER MEMBRANE PROTEIN"/>
    <property type="match status" value="1"/>
</dbReference>
<feature type="transmembrane region" description="Helical" evidence="1">
    <location>
        <begin position="115"/>
        <end position="132"/>
    </location>
</feature>
<dbReference type="InterPro" id="IPR007349">
    <property type="entry name" value="DUF418"/>
</dbReference>
<dbReference type="Pfam" id="PF04235">
    <property type="entry name" value="DUF418"/>
    <property type="match status" value="1"/>
</dbReference>
<keyword evidence="1" id="KW-1133">Transmembrane helix</keyword>
<proteinExistence type="predicted"/>
<protein>
    <submittedName>
        <fullName evidence="3">DUF418 domain-containing protein</fullName>
    </submittedName>
</protein>
<keyword evidence="4" id="KW-1185">Reference proteome</keyword>
<reference evidence="4" key="1">
    <citation type="journal article" date="2019" name="Int. J. Syst. Evol. Microbiol.">
        <title>The Global Catalogue of Microorganisms (GCM) 10K type strain sequencing project: providing services to taxonomists for standard genome sequencing and annotation.</title>
        <authorList>
            <consortium name="The Broad Institute Genomics Platform"/>
            <consortium name="The Broad Institute Genome Sequencing Center for Infectious Disease"/>
            <person name="Wu L."/>
            <person name="Ma J."/>
        </authorList>
    </citation>
    <scope>NUCLEOTIDE SEQUENCE [LARGE SCALE GENOMIC DNA]</scope>
    <source>
        <strain evidence="4">CCUG 62982</strain>
    </source>
</reference>
<dbReference type="EMBL" id="JBHTJG010000004">
    <property type="protein sequence ID" value="MFD0946818.1"/>
    <property type="molecule type" value="Genomic_DNA"/>
</dbReference>
<dbReference type="Proteomes" id="UP001596977">
    <property type="component" value="Unassembled WGS sequence"/>
</dbReference>
<feature type="transmembrane region" description="Helical" evidence="1">
    <location>
        <begin position="89"/>
        <end position="109"/>
    </location>
</feature>
<evidence type="ECO:0000259" key="2">
    <source>
        <dbReference type="Pfam" id="PF04235"/>
    </source>
</evidence>
<feature type="domain" description="DUF418" evidence="2">
    <location>
        <begin position="223"/>
        <end position="387"/>
    </location>
</feature>
<feature type="transmembrane region" description="Helical" evidence="1">
    <location>
        <begin position="277"/>
        <end position="301"/>
    </location>
</feature>
<feature type="transmembrane region" description="Helical" evidence="1">
    <location>
        <begin position="139"/>
        <end position="165"/>
    </location>
</feature>
<name>A0ABW3H9I7_9SPHN</name>
<sequence>MSGSREAVKGGGDSRLEVVDAVRGFALAGLFLVHMIESFELYWFDPKPGPISDAIYFLLMGKSFSLLALCFGFSFYILMDRAARRGVDFTGRFAWRLTVLFGIGTLHSWVYRGDIIQLLSAMGFLLLIAHRVKDNRVLAAVAALSLAGPVLMVQFLAAFFGAGWANLPPNHWIDPAMPVYVHGSFSEYVRANLWAGQVPKWWFMIESGRLLNILGLYIAGMLLGRIGFFARPEAFARARWIALAVAVPLGALLYYVREPAAQWVLAAGHGEAAARELRYLLGSWFDLCGTTIWALVVIALWQGPARFLTRPFAAMGRLTLTFYVAQSLVFVPVFYGFGLGLWDDWSQATRLAVGLGAVAAQMIAAHEWLRRFHYGPLEWAWRALTYRSWDVPFRKAPAAA</sequence>
<feature type="transmembrane region" description="Helical" evidence="1">
    <location>
        <begin position="21"/>
        <end position="43"/>
    </location>
</feature>
<dbReference type="RefSeq" id="WP_264944073.1">
    <property type="nucleotide sequence ID" value="NZ_JAPDRA010000004.1"/>
</dbReference>
<feature type="transmembrane region" description="Helical" evidence="1">
    <location>
        <begin position="322"/>
        <end position="342"/>
    </location>
</feature>
<keyword evidence="1" id="KW-0812">Transmembrane</keyword>
<organism evidence="3 4">
    <name type="scientific">Sphingomonas canadensis</name>
    <dbReference type="NCBI Taxonomy" id="1219257"/>
    <lineage>
        <taxon>Bacteria</taxon>
        <taxon>Pseudomonadati</taxon>
        <taxon>Pseudomonadota</taxon>
        <taxon>Alphaproteobacteria</taxon>
        <taxon>Sphingomonadales</taxon>
        <taxon>Sphingomonadaceae</taxon>
        <taxon>Sphingomonas</taxon>
    </lineage>
</organism>
<keyword evidence="1" id="KW-0472">Membrane</keyword>
<gene>
    <name evidence="3" type="ORF">ACFQ1E_10755</name>
</gene>
<accession>A0ABW3H9I7</accession>
<dbReference type="PANTHER" id="PTHR30590:SF2">
    <property type="entry name" value="INNER MEMBRANE PROTEIN"/>
    <property type="match status" value="1"/>
</dbReference>
<evidence type="ECO:0000313" key="3">
    <source>
        <dbReference type="EMBL" id="MFD0946818.1"/>
    </source>
</evidence>
<comment type="caution">
    <text evidence="3">The sequence shown here is derived from an EMBL/GenBank/DDBJ whole genome shotgun (WGS) entry which is preliminary data.</text>
</comment>
<feature type="transmembrane region" description="Helical" evidence="1">
    <location>
        <begin position="55"/>
        <end position="77"/>
    </location>
</feature>
<evidence type="ECO:0000256" key="1">
    <source>
        <dbReference type="SAM" id="Phobius"/>
    </source>
</evidence>
<dbReference type="InterPro" id="IPR052529">
    <property type="entry name" value="Bact_Transport_Assoc"/>
</dbReference>
<feature type="transmembrane region" description="Helical" evidence="1">
    <location>
        <begin position="210"/>
        <end position="228"/>
    </location>
</feature>